<evidence type="ECO:0000256" key="2">
    <source>
        <dbReference type="ARBA" id="ARBA00004861"/>
    </source>
</evidence>
<feature type="binding site" evidence="7">
    <location>
        <position position="33"/>
    </location>
    <ligand>
        <name>substrate</name>
    </ligand>
</feature>
<dbReference type="Gene3D" id="3.20.20.70">
    <property type="entry name" value="Aldolase class I"/>
    <property type="match status" value="1"/>
</dbReference>
<feature type="binding site" evidence="7">
    <location>
        <position position="207"/>
    </location>
    <ligand>
        <name>substrate</name>
    </ligand>
</feature>
<reference evidence="11" key="1">
    <citation type="journal article" date="2019" name="Int. J. Syst. Evol. Microbiol.">
        <title>The Global Catalogue of Microorganisms (GCM) 10K type strain sequencing project: providing services to taxonomists for standard genome sequencing and annotation.</title>
        <authorList>
            <consortium name="The Broad Institute Genomics Platform"/>
            <consortium name="The Broad Institute Genome Sequencing Center for Infectious Disease"/>
            <person name="Wu L."/>
            <person name="Ma J."/>
        </authorList>
    </citation>
    <scope>NUCLEOTIDE SEQUENCE [LARGE SCALE GENOMIC DNA]</scope>
    <source>
        <strain evidence="11">JCM 16904</strain>
    </source>
</reference>
<evidence type="ECO:0000256" key="4">
    <source>
        <dbReference type="ARBA" id="ARBA00022975"/>
    </source>
</evidence>
<feature type="domain" description="Orotidine 5'-phosphate decarboxylase" evidence="9">
    <location>
        <begin position="5"/>
        <end position="222"/>
    </location>
</feature>
<comment type="pathway">
    <text evidence="2 7 8">Pyrimidine metabolism; UMP biosynthesis via de novo pathway; UMP from orotate: step 2/2.</text>
</comment>
<evidence type="ECO:0000256" key="8">
    <source>
        <dbReference type="RuleBase" id="RU000512"/>
    </source>
</evidence>
<evidence type="ECO:0000313" key="11">
    <source>
        <dbReference type="Proteomes" id="UP001500902"/>
    </source>
</evidence>
<comment type="subunit">
    <text evidence="7">Homodimer.</text>
</comment>
<dbReference type="SUPFAM" id="SSF51366">
    <property type="entry name" value="Ribulose-phoshate binding barrel"/>
    <property type="match status" value="1"/>
</dbReference>
<dbReference type="EC" id="4.1.1.23" evidence="7"/>
<feature type="binding site" evidence="7">
    <location>
        <begin position="61"/>
        <end position="70"/>
    </location>
    <ligand>
        <name>substrate</name>
    </ligand>
</feature>
<accession>A0ABP7D149</accession>
<dbReference type="InterPro" id="IPR047596">
    <property type="entry name" value="OMPdecase_bac"/>
</dbReference>
<dbReference type="Pfam" id="PF00215">
    <property type="entry name" value="OMPdecase"/>
    <property type="match status" value="1"/>
</dbReference>
<dbReference type="HAMAP" id="MF_01200_B">
    <property type="entry name" value="OMPdecase_type1_B"/>
    <property type="match status" value="1"/>
</dbReference>
<comment type="function">
    <text evidence="1 7">Catalyzes the decarboxylation of orotidine 5'-monophosphate (OMP) to uridine 5'-monophosphate (UMP).</text>
</comment>
<name>A0ABP7D149_9ACTN</name>
<protein>
    <recommendedName>
        <fullName evidence="7">Orotidine 5'-phosphate decarboxylase</fullName>
        <ecNumber evidence="7">4.1.1.23</ecNumber>
    </recommendedName>
    <alternativeName>
        <fullName evidence="7">OMP decarboxylase</fullName>
        <shortName evidence="7">OMPDCase</shortName>
        <shortName evidence="7">OMPdecase</shortName>
    </alternativeName>
</protein>
<comment type="caution">
    <text evidence="10">The sequence shown here is derived from an EMBL/GenBank/DDBJ whole genome shotgun (WGS) entry which is preliminary data.</text>
</comment>
<organism evidence="10 11">
    <name type="scientific">Nonomuraea antimicrobica</name>
    <dbReference type="NCBI Taxonomy" id="561173"/>
    <lineage>
        <taxon>Bacteria</taxon>
        <taxon>Bacillati</taxon>
        <taxon>Actinomycetota</taxon>
        <taxon>Actinomycetes</taxon>
        <taxon>Streptosporangiales</taxon>
        <taxon>Streptosporangiaceae</taxon>
        <taxon>Nonomuraea</taxon>
    </lineage>
</organism>
<comment type="similarity">
    <text evidence="7">Belongs to the OMP decarboxylase family. Type 1 subfamily.</text>
</comment>
<dbReference type="InterPro" id="IPR014732">
    <property type="entry name" value="OMPdecase"/>
</dbReference>
<evidence type="ECO:0000313" key="10">
    <source>
        <dbReference type="EMBL" id="GAA3699370.1"/>
    </source>
</evidence>
<dbReference type="Proteomes" id="UP001500902">
    <property type="component" value="Unassembled WGS sequence"/>
</dbReference>
<dbReference type="InterPro" id="IPR013785">
    <property type="entry name" value="Aldolase_TIM"/>
</dbReference>
<evidence type="ECO:0000256" key="5">
    <source>
        <dbReference type="ARBA" id="ARBA00023239"/>
    </source>
</evidence>
<dbReference type="InterPro" id="IPR001754">
    <property type="entry name" value="OMPdeCOase_dom"/>
</dbReference>
<feature type="binding site" evidence="7">
    <location>
        <position position="11"/>
    </location>
    <ligand>
        <name>substrate</name>
    </ligand>
</feature>
<evidence type="ECO:0000256" key="3">
    <source>
        <dbReference type="ARBA" id="ARBA00022793"/>
    </source>
</evidence>
<dbReference type="PANTHER" id="PTHR32119:SF2">
    <property type="entry name" value="OROTIDINE 5'-PHOSPHATE DECARBOXYLASE"/>
    <property type="match status" value="1"/>
</dbReference>
<sequence length="230" mass="23246">MTPAPIAVALDAPDLETAARWAALVTPHVSTVKVGLELYLRYGPDVIASVRGASGVRLFLDLKLHDIPNTVAGAARAVARLRPSILTVHAAGGPAMIRAAVEAAPHTQIAAVTILTSLTEDDLGRIGLLGPADDAVRRLAALSVEAGATALVCSPNEVRAVRAEVGEGITLITPGVRPAGAATQDQARVATPEQALADGADLLVIGRPITGSPDPGAAAAAIAASLRRAS</sequence>
<keyword evidence="5 7" id="KW-0456">Lyase</keyword>
<dbReference type="CDD" id="cd04725">
    <property type="entry name" value="OMP_decarboxylase_like"/>
    <property type="match status" value="1"/>
</dbReference>
<proteinExistence type="inferred from homology"/>
<keyword evidence="11" id="KW-1185">Reference proteome</keyword>
<feature type="binding site" evidence="7">
    <location>
        <position position="116"/>
    </location>
    <ligand>
        <name>substrate</name>
    </ligand>
</feature>
<evidence type="ECO:0000256" key="7">
    <source>
        <dbReference type="HAMAP-Rule" id="MF_01200"/>
    </source>
</evidence>
<feature type="binding site" evidence="7">
    <location>
        <position position="186"/>
    </location>
    <ligand>
        <name>substrate</name>
    </ligand>
</feature>
<keyword evidence="4 7" id="KW-0665">Pyrimidine biosynthesis</keyword>
<evidence type="ECO:0000256" key="1">
    <source>
        <dbReference type="ARBA" id="ARBA00002356"/>
    </source>
</evidence>
<dbReference type="InterPro" id="IPR011060">
    <property type="entry name" value="RibuloseP-bd_barrel"/>
</dbReference>
<dbReference type="NCBIfam" id="TIGR01740">
    <property type="entry name" value="pyrF"/>
    <property type="match status" value="1"/>
</dbReference>
<dbReference type="SMART" id="SM00934">
    <property type="entry name" value="OMPdecase"/>
    <property type="match status" value="1"/>
</dbReference>
<comment type="catalytic activity">
    <reaction evidence="6 7 8">
        <text>orotidine 5'-phosphate + H(+) = UMP + CO2</text>
        <dbReference type="Rhea" id="RHEA:11596"/>
        <dbReference type="ChEBI" id="CHEBI:15378"/>
        <dbReference type="ChEBI" id="CHEBI:16526"/>
        <dbReference type="ChEBI" id="CHEBI:57538"/>
        <dbReference type="ChEBI" id="CHEBI:57865"/>
        <dbReference type="EC" id="4.1.1.23"/>
    </reaction>
</comment>
<feature type="binding site" evidence="7">
    <location>
        <position position="177"/>
    </location>
    <ligand>
        <name>substrate</name>
    </ligand>
</feature>
<feature type="active site" description="Proton donor" evidence="7">
    <location>
        <position position="63"/>
    </location>
</feature>
<dbReference type="InterPro" id="IPR018089">
    <property type="entry name" value="OMPdecase_AS"/>
</dbReference>
<dbReference type="EMBL" id="BAAAZP010000157">
    <property type="protein sequence ID" value="GAA3699370.1"/>
    <property type="molecule type" value="Genomic_DNA"/>
</dbReference>
<dbReference type="NCBIfam" id="NF001273">
    <property type="entry name" value="PRK00230.1"/>
    <property type="match status" value="1"/>
</dbReference>
<evidence type="ECO:0000256" key="6">
    <source>
        <dbReference type="ARBA" id="ARBA00049157"/>
    </source>
</evidence>
<evidence type="ECO:0000259" key="9">
    <source>
        <dbReference type="SMART" id="SM00934"/>
    </source>
</evidence>
<dbReference type="PANTHER" id="PTHR32119">
    <property type="entry name" value="OROTIDINE 5'-PHOSPHATE DECARBOXYLASE"/>
    <property type="match status" value="1"/>
</dbReference>
<keyword evidence="3 7" id="KW-0210">Decarboxylase</keyword>
<feature type="binding site" evidence="7">
    <location>
        <position position="206"/>
    </location>
    <ligand>
        <name>substrate</name>
    </ligand>
</feature>
<dbReference type="PROSITE" id="PS00156">
    <property type="entry name" value="OMPDECASE"/>
    <property type="match status" value="1"/>
</dbReference>
<gene>
    <name evidence="10" type="primary">pyrF_2</name>
    <name evidence="7" type="synonym">pyrF</name>
    <name evidence="10" type="ORF">GCM10022224_076650</name>
</gene>
<dbReference type="RefSeq" id="WP_344889664.1">
    <property type="nucleotide sequence ID" value="NZ_BAAAZP010000157.1"/>
</dbReference>